<organism evidence="1 2">
    <name type="scientific">Francisella marina</name>
    <dbReference type="NCBI Taxonomy" id="2249302"/>
    <lineage>
        <taxon>Bacteria</taxon>
        <taxon>Pseudomonadati</taxon>
        <taxon>Pseudomonadota</taxon>
        <taxon>Gammaproteobacteria</taxon>
        <taxon>Thiotrichales</taxon>
        <taxon>Francisellaceae</taxon>
        <taxon>Francisella</taxon>
    </lineage>
</organism>
<protein>
    <submittedName>
        <fullName evidence="1">Uncharacterized protein</fullName>
    </submittedName>
</protein>
<evidence type="ECO:0000313" key="1">
    <source>
        <dbReference type="EMBL" id="QEO57567.1"/>
    </source>
</evidence>
<name>A0ABX5ZHR7_9GAMM</name>
<reference evidence="1 2" key="1">
    <citation type="submission" date="2019-09" db="EMBL/GenBank/DDBJ databases">
        <title>Complete genome sequence of Francisella marina E103-15.</title>
        <authorList>
            <person name="Tekedar H.C."/>
            <person name="Griffin M.J."/>
            <person name="Waldbieser G.C."/>
            <person name="Soto E."/>
        </authorList>
    </citation>
    <scope>NUCLEOTIDE SEQUENCE [LARGE SCALE GENOMIC DNA]</scope>
    <source>
        <strain evidence="1 2">E103-15</strain>
    </source>
</reference>
<accession>A0ABX5ZHR7</accession>
<dbReference type="RefSeq" id="WP_149368747.1">
    <property type="nucleotide sequence ID" value="NZ_CP043550.1"/>
</dbReference>
<dbReference type="Proteomes" id="UP000322509">
    <property type="component" value="Chromosome"/>
</dbReference>
<keyword evidence="2" id="KW-1185">Reference proteome</keyword>
<gene>
    <name evidence="1" type="ORF">F0R74_06765</name>
</gene>
<proteinExistence type="predicted"/>
<sequence length="62" mass="6823">MLYKQVLYPSLKIDDVVIAKGQVAELDPKKADNLIKSGALIAIEVKKAPVKTEDKKDSKKAK</sequence>
<dbReference type="EMBL" id="CP043550">
    <property type="protein sequence ID" value="QEO57567.1"/>
    <property type="molecule type" value="Genomic_DNA"/>
</dbReference>
<evidence type="ECO:0000313" key="2">
    <source>
        <dbReference type="Proteomes" id="UP000322509"/>
    </source>
</evidence>